<dbReference type="PROSITE" id="PS51371">
    <property type="entry name" value="CBS"/>
    <property type="match status" value="1"/>
</dbReference>
<comment type="caution">
    <text evidence="3">The sequence shown here is derived from an EMBL/GenBank/DDBJ whole genome shotgun (WGS) entry which is preliminary data.</text>
</comment>
<dbReference type="InterPro" id="IPR000644">
    <property type="entry name" value="CBS_dom"/>
</dbReference>
<gene>
    <name evidence="3" type="ORF">AABD04_07700</name>
</gene>
<evidence type="ECO:0000313" key="4">
    <source>
        <dbReference type="Proteomes" id="UP001456513"/>
    </source>
</evidence>
<reference evidence="3 4" key="1">
    <citation type="submission" date="2024-03" db="EMBL/GenBank/DDBJ databases">
        <title>Rhodococcus navarretei sp. nov. and Pseudarthrobacter quantumdoti sp. nov., two new species with the ability to biosynthesize Quantum Dots isolated from soil samples at Union Glacier, Antarctica.</title>
        <authorList>
            <person name="Vargas M."/>
        </authorList>
    </citation>
    <scope>NUCLEOTIDE SEQUENCE [LARGE SCALE GENOMIC DNA]</scope>
    <source>
        <strain evidence="3 4">EXRC-4A-4</strain>
    </source>
</reference>
<evidence type="ECO:0000313" key="3">
    <source>
        <dbReference type="EMBL" id="MEK8070728.1"/>
    </source>
</evidence>
<dbReference type="InterPro" id="IPR046342">
    <property type="entry name" value="CBS_dom_sf"/>
</dbReference>
<name>A0ABU9CWI7_9NOCA</name>
<organism evidence="3 4">
    <name type="scientific">Rhodococcus navarretei</name>
    <dbReference type="NCBI Taxonomy" id="3128981"/>
    <lineage>
        <taxon>Bacteria</taxon>
        <taxon>Bacillati</taxon>
        <taxon>Actinomycetota</taxon>
        <taxon>Actinomycetes</taxon>
        <taxon>Mycobacteriales</taxon>
        <taxon>Nocardiaceae</taxon>
        <taxon>Rhodococcus</taxon>
    </lineage>
</organism>
<keyword evidence="1" id="KW-0129">CBS domain</keyword>
<dbReference type="CDD" id="cd02205">
    <property type="entry name" value="CBS_pair_SF"/>
    <property type="match status" value="1"/>
</dbReference>
<dbReference type="EMBL" id="JBBPCN010000001">
    <property type="protein sequence ID" value="MEK8070728.1"/>
    <property type="molecule type" value="Genomic_DNA"/>
</dbReference>
<dbReference type="SUPFAM" id="SSF54631">
    <property type="entry name" value="CBS-domain pair"/>
    <property type="match status" value="1"/>
</dbReference>
<accession>A0ABU9CWI7</accession>
<evidence type="ECO:0000259" key="2">
    <source>
        <dbReference type="PROSITE" id="PS51371"/>
    </source>
</evidence>
<sequence>MLLKQEHQNTENSPVGSPIAPIAPQINSLRVSSLESANRGLISVSKSDSLRKAQSLMIRHDYSQLAVIEGGRKLEGAISWESIAKATVHSPEADLRLCISTAESVSLDDDLLSQIPRIIDSGYLFVRDVENRICGIVTTADLSEAFQILAGPFLLAGEAERHLRQIVNTHFTTTDIEDSKNPNDPGREAISAEDLTLGEIQRLIERPTNWDRINWYVDRNVFLEALQSLRELRNEIMHFSPDPPEPEVLTQAQNFLKWLKLLNKDVK</sequence>
<keyword evidence="4" id="KW-1185">Reference proteome</keyword>
<dbReference type="Gene3D" id="3.10.580.10">
    <property type="entry name" value="CBS-domain"/>
    <property type="match status" value="1"/>
</dbReference>
<dbReference type="Proteomes" id="UP001456513">
    <property type="component" value="Unassembled WGS sequence"/>
</dbReference>
<feature type="domain" description="CBS" evidence="2">
    <location>
        <begin position="37"/>
        <end position="95"/>
    </location>
</feature>
<dbReference type="RefSeq" id="WP_341440749.1">
    <property type="nucleotide sequence ID" value="NZ_JBBPCN010000001.1"/>
</dbReference>
<proteinExistence type="predicted"/>
<protein>
    <submittedName>
        <fullName evidence="3">CBS domain-containing protein</fullName>
    </submittedName>
</protein>
<evidence type="ECO:0000256" key="1">
    <source>
        <dbReference type="PROSITE-ProRule" id="PRU00703"/>
    </source>
</evidence>
<dbReference type="Pfam" id="PF00571">
    <property type="entry name" value="CBS"/>
    <property type="match status" value="1"/>
</dbReference>